<dbReference type="Pfam" id="PF00285">
    <property type="entry name" value="Citrate_synt"/>
    <property type="match status" value="1"/>
</dbReference>
<dbReference type="CDD" id="cd00377">
    <property type="entry name" value="ICL_PEPM"/>
    <property type="match status" value="1"/>
</dbReference>
<evidence type="ECO:0000313" key="9">
    <source>
        <dbReference type="Proteomes" id="UP001174909"/>
    </source>
</evidence>
<dbReference type="InterPro" id="IPR002020">
    <property type="entry name" value="Citrate_synthase"/>
</dbReference>
<keyword evidence="6 7" id="KW-0808">Transferase</keyword>
<keyword evidence="5" id="KW-0816">Tricarboxylic acid cycle</keyword>
<dbReference type="EMBL" id="CASHTH010004280">
    <property type="protein sequence ID" value="CAI8055443.1"/>
    <property type="molecule type" value="Genomic_DNA"/>
</dbReference>
<dbReference type="PRINTS" id="PR00143">
    <property type="entry name" value="CITRTSNTHASE"/>
</dbReference>
<dbReference type="InterPro" id="IPR040442">
    <property type="entry name" value="Pyrv_kinase-like_dom_sf"/>
</dbReference>
<comment type="subcellular location">
    <subcellularLocation>
        <location evidence="1">Mitochondrion matrix</location>
    </subcellularLocation>
</comment>
<dbReference type="SUPFAM" id="SSF51621">
    <property type="entry name" value="Phosphoenolpyruvate/pyruvate domain"/>
    <property type="match status" value="1"/>
</dbReference>
<dbReference type="PANTHER" id="PTHR42905">
    <property type="entry name" value="PHOSPHOENOLPYRUVATE CARBOXYLASE"/>
    <property type="match status" value="1"/>
</dbReference>
<dbReference type="Gene3D" id="3.20.20.60">
    <property type="entry name" value="Phosphoenolpyruvate-binding domains"/>
    <property type="match status" value="1"/>
</dbReference>
<dbReference type="GO" id="GO:0019629">
    <property type="term" value="P:propionate catabolic process, 2-methylcitrate cycle"/>
    <property type="evidence" value="ECO:0007669"/>
    <property type="project" value="TreeGrafter"/>
</dbReference>
<evidence type="ECO:0000256" key="2">
    <source>
        <dbReference type="ARBA" id="ARBA00004751"/>
    </source>
</evidence>
<dbReference type="InterPro" id="IPR019810">
    <property type="entry name" value="Citrate_synthase_AS"/>
</dbReference>
<dbReference type="PROSITE" id="PS00161">
    <property type="entry name" value="ISOCITRATE_LYASE"/>
    <property type="match status" value="1"/>
</dbReference>
<evidence type="ECO:0000256" key="1">
    <source>
        <dbReference type="ARBA" id="ARBA00004305"/>
    </source>
</evidence>
<dbReference type="InterPro" id="IPR015813">
    <property type="entry name" value="Pyrv/PenolPyrv_kinase-like_dom"/>
</dbReference>
<evidence type="ECO:0000256" key="3">
    <source>
        <dbReference type="ARBA" id="ARBA00010566"/>
    </source>
</evidence>
<reference evidence="8" key="1">
    <citation type="submission" date="2023-03" db="EMBL/GenBank/DDBJ databases">
        <authorList>
            <person name="Steffen K."/>
            <person name="Cardenas P."/>
        </authorList>
    </citation>
    <scope>NUCLEOTIDE SEQUENCE</scope>
</reference>
<keyword evidence="9" id="KW-1185">Reference proteome</keyword>
<evidence type="ECO:0000256" key="5">
    <source>
        <dbReference type="ARBA" id="ARBA00022532"/>
    </source>
</evidence>
<dbReference type="Proteomes" id="UP001174909">
    <property type="component" value="Unassembled WGS sequence"/>
</dbReference>
<name>A0AA35TWY5_GEOBA</name>
<comment type="caution">
    <text evidence="8">The sequence shown here is derived from an EMBL/GenBank/DDBJ whole genome shotgun (WGS) entry which is preliminary data.</text>
</comment>
<evidence type="ECO:0000256" key="4">
    <source>
        <dbReference type="ARBA" id="ARBA00011738"/>
    </source>
</evidence>
<dbReference type="InterPro" id="IPR016142">
    <property type="entry name" value="Citrate_synth-like_lrg_a-sub"/>
</dbReference>
<dbReference type="NCBIfam" id="NF008455">
    <property type="entry name" value="PRK11320.1"/>
    <property type="match status" value="1"/>
</dbReference>
<dbReference type="PANTHER" id="PTHR42905:SF5">
    <property type="entry name" value="CARBOXYVINYL-CARBOXYPHOSPHONATE PHOSPHORYLMUTASE, CHLOROPLASTIC"/>
    <property type="match status" value="1"/>
</dbReference>
<dbReference type="SUPFAM" id="SSF48256">
    <property type="entry name" value="Citrate synthase"/>
    <property type="match status" value="1"/>
</dbReference>
<dbReference type="GO" id="GO:0006099">
    <property type="term" value="P:tricarboxylic acid cycle"/>
    <property type="evidence" value="ECO:0007669"/>
    <property type="project" value="UniProtKB-KW"/>
</dbReference>
<evidence type="ECO:0000256" key="6">
    <source>
        <dbReference type="ARBA" id="ARBA00022679"/>
    </source>
</evidence>
<dbReference type="Gene3D" id="1.10.230.10">
    <property type="entry name" value="Cytochrome P450-Terp, domain 2"/>
    <property type="match status" value="1"/>
</dbReference>
<evidence type="ECO:0000313" key="8">
    <source>
        <dbReference type="EMBL" id="CAI8055443.1"/>
    </source>
</evidence>
<dbReference type="InterPro" id="IPR036969">
    <property type="entry name" value="Citrate_synthase_sf"/>
</dbReference>
<gene>
    <name evidence="8" type="ORF">GBAR_LOCUS30276</name>
</gene>
<dbReference type="GO" id="GO:0046912">
    <property type="term" value="F:acyltransferase activity, acyl groups converted into alkyl on transfer"/>
    <property type="evidence" value="ECO:0007669"/>
    <property type="project" value="InterPro"/>
</dbReference>
<dbReference type="Gene3D" id="1.10.580.10">
    <property type="entry name" value="Citrate Synthase, domain 1"/>
    <property type="match status" value="1"/>
</dbReference>
<comment type="similarity">
    <text evidence="3 7">Belongs to the citrate synthase family.</text>
</comment>
<dbReference type="Pfam" id="PF13714">
    <property type="entry name" value="PEP_mutase"/>
    <property type="match status" value="1"/>
</dbReference>
<comment type="subunit">
    <text evidence="4">Homodimer.</text>
</comment>
<evidence type="ECO:0000256" key="7">
    <source>
        <dbReference type="RuleBase" id="RU000441"/>
    </source>
</evidence>
<proteinExistence type="inferred from homology"/>
<dbReference type="GO" id="GO:0046421">
    <property type="term" value="F:methylisocitrate lyase activity"/>
    <property type="evidence" value="ECO:0007669"/>
    <property type="project" value="TreeGrafter"/>
</dbReference>
<accession>A0AA35TWY5</accession>
<dbReference type="InterPro" id="IPR016143">
    <property type="entry name" value="Citrate_synth-like_sm_a-sub"/>
</dbReference>
<comment type="pathway">
    <text evidence="2">Carbohydrate metabolism; tricarboxylic acid cycle; isocitrate from oxaloacetate: step 1/2.</text>
</comment>
<dbReference type="AlphaFoldDB" id="A0AA35TWY5"/>
<dbReference type="PROSITE" id="PS00480">
    <property type="entry name" value="CITRATE_SYNTHASE"/>
    <property type="match status" value="1"/>
</dbReference>
<sequence length="533" mass="57791">MMMSAGCRFKEALDAEQPLQIAGTINAVSALMAKQAGFRAIYLSGSGVAAASYGLPDLGITTLDNVVEDARRITDLVDLPLLVDIDTGFGGTSFSIGRAVKTLEKIGVAAVHIEDQVLQKRCGHRPGKRVVPAEEMCDRIKAAVDARSDSGFVIMARTDSVANEGLACGINRAKKYIAVGADAIFAESLCSLEDFQAFARSLSVPVLANLTEFGQTPLFGLDEMRAHCIEIAVAGAPAIRADLGRAVEGFGSSAASDAHPWMMFATRCIALAYAEPERDLADTVAVRLLGALPSMLGVWHLGADVLDVDVDEHATYILHMLKEQTPSELECRMMDASLILYAEHEFNASTFTARVCASTLADFYGCITGAIGTLSGPLHGGANERAMELIEQFKTPEDAAMGVREMLARKELIMGFGHGVYRVRDPRNAIIKNWARQVSEAMGDMGLYEISEAIEQVMWEEKKLFPNLDFYSATAYHMAGIETALFTPIFVLSRCSGWAAHVMEQRGDNKLIRPLAEYTGVEARDYVPMKERG</sequence>
<dbReference type="InterPro" id="IPR039556">
    <property type="entry name" value="ICL/PEPM"/>
</dbReference>
<dbReference type="InterPro" id="IPR018523">
    <property type="entry name" value="Isocitrate_lyase_ph_CS"/>
</dbReference>
<dbReference type="GO" id="GO:0005759">
    <property type="term" value="C:mitochondrial matrix"/>
    <property type="evidence" value="ECO:0007669"/>
    <property type="project" value="UniProtKB-SubCell"/>
</dbReference>
<dbReference type="FunFam" id="1.10.230.10:FF:000003">
    <property type="entry name" value="Citrate synthase"/>
    <property type="match status" value="1"/>
</dbReference>
<protein>
    <recommendedName>
        <fullName evidence="7">Citrate synthase</fullName>
    </recommendedName>
</protein>
<organism evidence="8 9">
    <name type="scientific">Geodia barretti</name>
    <name type="common">Barrett's horny sponge</name>
    <dbReference type="NCBI Taxonomy" id="519541"/>
    <lineage>
        <taxon>Eukaryota</taxon>
        <taxon>Metazoa</taxon>
        <taxon>Porifera</taxon>
        <taxon>Demospongiae</taxon>
        <taxon>Heteroscleromorpha</taxon>
        <taxon>Tetractinellida</taxon>
        <taxon>Astrophorina</taxon>
        <taxon>Geodiidae</taxon>
        <taxon>Geodia</taxon>
    </lineage>
</organism>